<dbReference type="InterPro" id="IPR002110">
    <property type="entry name" value="Ankyrin_rpt"/>
</dbReference>
<dbReference type="GO" id="GO:0005886">
    <property type="term" value="C:plasma membrane"/>
    <property type="evidence" value="ECO:0007669"/>
    <property type="project" value="UniProtKB-SubCell"/>
</dbReference>
<feature type="domain" description="MPN" evidence="19">
    <location>
        <begin position="11"/>
        <end position="167"/>
    </location>
</feature>
<keyword evidence="12" id="KW-0446">Lipid-binding</keyword>
<feature type="repeat" description="ANK" evidence="17">
    <location>
        <begin position="595"/>
        <end position="627"/>
    </location>
</feature>
<dbReference type="Gramene" id="OIV95500">
    <property type="protein sequence ID" value="OIV95500"/>
    <property type="gene ID" value="TanjilG_23231"/>
</dbReference>
<evidence type="ECO:0000256" key="4">
    <source>
        <dbReference type="ARBA" id="ARBA00010893"/>
    </source>
</evidence>
<dbReference type="Proteomes" id="UP000188354">
    <property type="component" value="Chromosome LG16"/>
</dbReference>
<keyword evidence="13" id="KW-0472">Membrane</keyword>
<accession>A0A1J7H114</accession>
<evidence type="ECO:0000256" key="7">
    <source>
        <dbReference type="ARBA" id="ARBA00022640"/>
    </source>
</evidence>
<feature type="region of interest" description="Disordered" evidence="18">
    <location>
        <begin position="508"/>
        <end position="528"/>
    </location>
</feature>
<dbReference type="FunFam" id="1.25.40.20:FF:000049">
    <property type="entry name" value="Ankyrin repeat domain-containing protein 2"/>
    <property type="match status" value="1"/>
</dbReference>
<dbReference type="InterPro" id="IPR000555">
    <property type="entry name" value="JAMM/MPN+_dom"/>
</dbReference>
<feature type="region of interest" description="Disordered" evidence="18">
    <location>
        <begin position="32"/>
        <end position="52"/>
    </location>
</feature>
<evidence type="ECO:0000256" key="10">
    <source>
        <dbReference type="ARBA" id="ARBA00022805"/>
    </source>
</evidence>
<dbReference type="GO" id="GO:0008289">
    <property type="term" value="F:lipid binding"/>
    <property type="evidence" value="ECO:0007669"/>
    <property type="project" value="UniProtKB-KW"/>
</dbReference>
<dbReference type="FunFam" id="1.25.40.20:FF:000106">
    <property type="entry name" value="Ankyrin repeat domain-containing protein 2"/>
    <property type="match status" value="1"/>
</dbReference>
<evidence type="ECO:0000256" key="15">
    <source>
        <dbReference type="ARBA" id="ARBA00055889"/>
    </source>
</evidence>
<dbReference type="SMART" id="SM00248">
    <property type="entry name" value="ANK"/>
    <property type="match status" value="3"/>
</dbReference>
<evidence type="ECO:0000256" key="5">
    <source>
        <dbReference type="ARBA" id="ARBA00022490"/>
    </source>
</evidence>
<keyword evidence="14" id="KW-0539">Nucleus</keyword>
<protein>
    <recommendedName>
        <fullName evidence="19">MPN domain-containing protein</fullName>
    </recommendedName>
</protein>
<sequence length="654" mass="71716">MASSSSSGLTFKLHPLVIVNISDHYTRVKSQLNPPIAPHNTTTTTTANGGDAVASSVPPRVYGCVIGVQKGRTVEIFNSFELLYDSSTNSLDRPFLEKKQELYKKVFPNFYILGWYSTGSDAEESDMLIHKALMDINESPVYLLLNPSINHSQKDLPVSIFESELHVIDGIPQLIFVRSSYTIETVEAERISVDHVAHLKPSDGGSAATQLAAHLTGIHSAIKMLHSRIKVLHHYLLAMQKGDVPCENSLLRQVSSLLRRLPAIESGKFQDDFLMEYNDTLLISYLAMLTNCSRSIINEKNLRVNYFMKVYHFLYENDDKVGTAENKIAKDKASSADPSTEQKSASATAAGFPPNPFDFSAMSGLLNDPSIKELAEQIAKDPSFNQMAEQLQKTFQGATPDSIPNFDNQQYLQTMQQVMQNPNFMTMAERLGNALVQDPSMSAMLESFTNPSNKEQIEERMARIKEDPSLKHILEEIETGGPSAMMRYWNDEEVLGKLGQAMGLATSGGAAASAENSVPDETDDDVGNEDESIVHHTASTGDVEGLKSALASGADKDEEDSEGRTALHFSCGYGEVKCAKVLIEAGAKVDALDKNKNTALHYAAGYGRKECVALLLENGAAVTLQNLDGKTPIDVAKLNNQHDVLKLLEKDAFL</sequence>
<comment type="similarity">
    <text evidence="4">Belongs to the peptidase M67A family. CSN6 subfamily.</text>
</comment>
<keyword evidence="9" id="KW-0736">Signalosome</keyword>
<keyword evidence="5" id="KW-0963">Cytoplasm</keyword>
<dbReference type="FunFam" id="3.40.140.10:FF:000037">
    <property type="entry name" value="COP9 signalosome subunit 6"/>
    <property type="match status" value="1"/>
</dbReference>
<evidence type="ECO:0000313" key="21">
    <source>
        <dbReference type="Proteomes" id="UP000188354"/>
    </source>
</evidence>
<evidence type="ECO:0000256" key="14">
    <source>
        <dbReference type="ARBA" id="ARBA00023242"/>
    </source>
</evidence>
<dbReference type="AlphaFoldDB" id="A0A1J7H114"/>
<dbReference type="InterPro" id="IPR041243">
    <property type="entry name" value="STI1/HOP_DP"/>
</dbReference>
<dbReference type="PROSITE" id="PS50297">
    <property type="entry name" value="ANK_REP_REGION"/>
    <property type="match status" value="2"/>
</dbReference>
<comment type="subcellular location">
    <subcellularLocation>
        <location evidence="2">Cell membrane</location>
        <topology evidence="2">Peripheral membrane protein</topology>
        <orientation evidence="2">Cytoplasmic side</orientation>
    </subcellularLocation>
    <subcellularLocation>
        <location evidence="3">Cytoplasm</location>
    </subcellularLocation>
    <subcellularLocation>
        <location evidence="1">Nucleus</location>
    </subcellularLocation>
    <subcellularLocation>
        <location evidence="16">Plastid</location>
        <location evidence="16">Chloroplast outer membrane</location>
        <topology evidence="16">Peripheral membrane protein</topology>
        <orientation evidence="16">Cytoplasmic side</orientation>
    </subcellularLocation>
</comment>
<dbReference type="GO" id="GO:0000338">
    <property type="term" value="P:protein deneddylation"/>
    <property type="evidence" value="ECO:0007669"/>
    <property type="project" value="InterPro"/>
</dbReference>
<dbReference type="Pfam" id="PF12796">
    <property type="entry name" value="Ank_2"/>
    <property type="match status" value="1"/>
</dbReference>
<dbReference type="SUPFAM" id="SSF48403">
    <property type="entry name" value="Ankyrin repeat"/>
    <property type="match status" value="1"/>
</dbReference>
<feature type="compositionally biased region" description="Acidic residues" evidence="18">
    <location>
        <begin position="518"/>
        <end position="528"/>
    </location>
</feature>
<dbReference type="GO" id="GO:0008180">
    <property type="term" value="C:COP9 signalosome"/>
    <property type="evidence" value="ECO:0007669"/>
    <property type="project" value="UniProtKB-KW"/>
</dbReference>
<evidence type="ECO:0000256" key="11">
    <source>
        <dbReference type="ARBA" id="ARBA00023043"/>
    </source>
</evidence>
<dbReference type="Pfam" id="PF17830">
    <property type="entry name" value="STI1-HOP_DP"/>
    <property type="match status" value="1"/>
</dbReference>
<dbReference type="SMART" id="SM00232">
    <property type="entry name" value="JAB_MPN"/>
    <property type="match status" value="1"/>
</dbReference>
<evidence type="ECO:0000256" key="9">
    <source>
        <dbReference type="ARBA" id="ARBA00022790"/>
    </source>
</evidence>
<dbReference type="InterPro" id="IPR033859">
    <property type="entry name" value="MPN_CSN6"/>
</dbReference>
<evidence type="ECO:0000259" key="19">
    <source>
        <dbReference type="PROSITE" id="PS50249"/>
    </source>
</evidence>
<dbReference type="Gene3D" id="1.25.40.20">
    <property type="entry name" value="Ankyrin repeat-containing domain"/>
    <property type="match status" value="2"/>
</dbReference>
<dbReference type="EMBL" id="CM007376">
    <property type="protein sequence ID" value="OIV95500.1"/>
    <property type="molecule type" value="Genomic_DNA"/>
</dbReference>
<evidence type="ECO:0000256" key="18">
    <source>
        <dbReference type="SAM" id="MobiDB-lite"/>
    </source>
</evidence>
<evidence type="ECO:0000256" key="6">
    <source>
        <dbReference type="ARBA" id="ARBA00022528"/>
    </source>
</evidence>
<dbReference type="InterPro" id="IPR036770">
    <property type="entry name" value="Ankyrin_rpt-contain_sf"/>
</dbReference>
<dbReference type="PROSITE" id="PS50249">
    <property type="entry name" value="MPN"/>
    <property type="match status" value="1"/>
</dbReference>
<gene>
    <name evidence="20" type="ORF">TanjilG_23231</name>
</gene>
<dbReference type="PANTHER" id="PTHR10540:SF8">
    <property type="entry name" value="COP9 SIGNALOSOME COMPLEX SUBUNIT 6"/>
    <property type="match status" value="1"/>
</dbReference>
<feature type="compositionally biased region" description="Low complexity" evidence="18">
    <location>
        <begin position="508"/>
        <end position="517"/>
    </location>
</feature>
<evidence type="ECO:0000256" key="1">
    <source>
        <dbReference type="ARBA" id="ARBA00004123"/>
    </source>
</evidence>
<keyword evidence="11 17" id="KW-0040">ANK repeat</keyword>
<feature type="compositionally biased region" description="Polar residues" evidence="18">
    <location>
        <begin position="336"/>
        <end position="347"/>
    </location>
</feature>
<keyword evidence="6" id="KW-0150">Chloroplast</keyword>
<reference evidence="20 21" key="1">
    <citation type="journal article" date="2017" name="Plant Biotechnol. J.">
        <title>A comprehensive draft genome sequence for lupin (Lupinus angustifolius), an emerging health food: insights into plant-microbe interactions and legume evolution.</title>
        <authorList>
            <person name="Hane J.K."/>
            <person name="Ming Y."/>
            <person name="Kamphuis L.G."/>
            <person name="Nelson M.N."/>
            <person name="Garg G."/>
            <person name="Atkins C.A."/>
            <person name="Bayer P.E."/>
            <person name="Bravo A."/>
            <person name="Bringans S."/>
            <person name="Cannon S."/>
            <person name="Edwards D."/>
            <person name="Foley R."/>
            <person name="Gao L.L."/>
            <person name="Harrison M.J."/>
            <person name="Huang W."/>
            <person name="Hurgobin B."/>
            <person name="Li S."/>
            <person name="Liu C.W."/>
            <person name="McGrath A."/>
            <person name="Morahan G."/>
            <person name="Murray J."/>
            <person name="Weller J."/>
            <person name="Jian J."/>
            <person name="Singh K.B."/>
        </authorList>
    </citation>
    <scope>NUCLEOTIDE SEQUENCE [LARGE SCALE GENOMIC DNA]</scope>
    <source>
        <strain evidence="21">cv. Tanjil</strain>
        <tissue evidence="20">Whole plant</tissue>
    </source>
</reference>
<dbReference type="GO" id="GO:0008237">
    <property type="term" value="F:metallopeptidase activity"/>
    <property type="evidence" value="ECO:0007669"/>
    <property type="project" value="InterPro"/>
</dbReference>
<dbReference type="Pfam" id="PF01398">
    <property type="entry name" value="JAB"/>
    <property type="match status" value="1"/>
</dbReference>
<dbReference type="Pfam" id="PF13012">
    <property type="entry name" value="MitMem_reg"/>
    <property type="match status" value="1"/>
</dbReference>
<evidence type="ECO:0000256" key="16">
    <source>
        <dbReference type="ARBA" id="ARBA00060453"/>
    </source>
</evidence>
<name>A0A1J7H114_LUPAN</name>
<dbReference type="CDD" id="cd08063">
    <property type="entry name" value="MPN_CSN6"/>
    <property type="match status" value="1"/>
</dbReference>
<dbReference type="InterPro" id="IPR024969">
    <property type="entry name" value="EIF3F/CSN6-like_C"/>
</dbReference>
<evidence type="ECO:0000256" key="8">
    <source>
        <dbReference type="ARBA" id="ARBA00022737"/>
    </source>
</evidence>
<organism evidence="20 21">
    <name type="scientific">Lupinus angustifolius</name>
    <name type="common">Narrow-leaved blue lupine</name>
    <dbReference type="NCBI Taxonomy" id="3871"/>
    <lineage>
        <taxon>Eukaryota</taxon>
        <taxon>Viridiplantae</taxon>
        <taxon>Streptophyta</taxon>
        <taxon>Embryophyta</taxon>
        <taxon>Tracheophyta</taxon>
        <taxon>Spermatophyta</taxon>
        <taxon>Magnoliopsida</taxon>
        <taxon>eudicotyledons</taxon>
        <taxon>Gunneridae</taxon>
        <taxon>Pentapetalae</taxon>
        <taxon>rosids</taxon>
        <taxon>fabids</taxon>
        <taxon>Fabales</taxon>
        <taxon>Fabaceae</taxon>
        <taxon>Papilionoideae</taxon>
        <taxon>50 kb inversion clade</taxon>
        <taxon>genistoids sensu lato</taxon>
        <taxon>core genistoids</taxon>
        <taxon>Genisteae</taxon>
        <taxon>Lupinus</taxon>
    </lineage>
</organism>
<dbReference type="Gene3D" id="3.40.140.10">
    <property type="entry name" value="Cytidine Deaminase, domain 2"/>
    <property type="match status" value="1"/>
</dbReference>
<dbReference type="InterPro" id="IPR037518">
    <property type="entry name" value="MPN"/>
</dbReference>
<evidence type="ECO:0000256" key="2">
    <source>
        <dbReference type="ARBA" id="ARBA00004413"/>
    </source>
</evidence>
<comment type="function">
    <text evidence="15">Component of the COP9 signalosome complex (CSN), a complex involved in various cellular and developmental processes such as photomorphogenesis and auxin and jasmonate responses. The CSN complex is an essential regulator of the ubiquitin (Ubl) conjugation pathway by mediating the deneddylation of the cullin subunits of SCF-type E3 ligase complexes, leading to decrease the Ubl ligase activity of SCF. It is involved in repression of photomorphogenesis in darkness by regulating the activity of COP1-containing Ubl ligase complexes. The complex is also required for degradation of PSIAA6 by regulating the activity of the Ubl ligase SCF-TIR complex. Essential for the structural integrity of the CSN holocomplex.</text>
</comment>
<feature type="region of interest" description="Disordered" evidence="18">
    <location>
        <begin position="329"/>
        <end position="352"/>
    </location>
</feature>
<dbReference type="PROSITE" id="PS50088">
    <property type="entry name" value="ANK_REPEAT"/>
    <property type="match status" value="2"/>
</dbReference>
<keyword evidence="10" id="KW-1002">Plastid outer membrane</keyword>
<keyword evidence="21" id="KW-1185">Reference proteome</keyword>
<evidence type="ECO:0000256" key="3">
    <source>
        <dbReference type="ARBA" id="ARBA00004496"/>
    </source>
</evidence>
<evidence type="ECO:0000313" key="20">
    <source>
        <dbReference type="EMBL" id="OIV95500.1"/>
    </source>
</evidence>
<feature type="repeat" description="ANK" evidence="17">
    <location>
        <begin position="562"/>
        <end position="594"/>
    </location>
</feature>
<dbReference type="PANTHER" id="PTHR10540">
    <property type="entry name" value="EUKARYOTIC TRANSLATION INITIATION FACTOR 3 SUBUNIT F-RELATED"/>
    <property type="match status" value="1"/>
</dbReference>
<keyword evidence="7" id="KW-0934">Plastid</keyword>
<proteinExistence type="inferred from homology"/>
<dbReference type="GO" id="GO:0009707">
    <property type="term" value="C:chloroplast outer membrane"/>
    <property type="evidence" value="ECO:0007669"/>
    <property type="project" value="UniProtKB-SubCell"/>
</dbReference>
<evidence type="ECO:0000256" key="17">
    <source>
        <dbReference type="PROSITE-ProRule" id="PRU00023"/>
    </source>
</evidence>
<dbReference type="GO" id="GO:0010387">
    <property type="term" value="P:COP9 signalosome assembly"/>
    <property type="evidence" value="ECO:0007669"/>
    <property type="project" value="UniProtKB-ARBA"/>
</dbReference>
<evidence type="ECO:0000256" key="13">
    <source>
        <dbReference type="ARBA" id="ARBA00023136"/>
    </source>
</evidence>
<dbReference type="STRING" id="3871.A0A1J7H114"/>
<keyword evidence="8" id="KW-0677">Repeat</keyword>
<evidence type="ECO:0000256" key="12">
    <source>
        <dbReference type="ARBA" id="ARBA00023121"/>
    </source>
</evidence>